<reference evidence="2" key="1">
    <citation type="journal article" date="2019" name="Int. J. Syst. Evol. Microbiol.">
        <title>The Global Catalogue of Microorganisms (GCM) 10K type strain sequencing project: providing services to taxonomists for standard genome sequencing and annotation.</title>
        <authorList>
            <consortium name="The Broad Institute Genomics Platform"/>
            <consortium name="The Broad Institute Genome Sequencing Center for Infectious Disease"/>
            <person name="Wu L."/>
            <person name="Ma J."/>
        </authorList>
    </citation>
    <scope>NUCLEOTIDE SEQUENCE [LARGE SCALE GENOMIC DNA]</scope>
    <source>
        <strain evidence="2">CCUG 62793</strain>
    </source>
</reference>
<proteinExistence type="predicted"/>
<comment type="caution">
    <text evidence="1">The sequence shown here is derived from an EMBL/GenBank/DDBJ whole genome shotgun (WGS) entry which is preliminary data.</text>
</comment>
<evidence type="ECO:0000313" key="2">
    <source>
        <dbReference type="Proteomes" id="UP001597287"/>
    </source>
</evidence>
<dbReference type="EMBL" id="JBHUIG010000042">
    <property type="protein sequence ID" value="MFD2322607.1"/>
    <property type="molecule type" value="Genomic_DNA"/>
</dbReference>
<accession>A0ABW5EWY9</accession>
<keyword evidence="2" id="KW-1185">Reference proteome</keyword>
<gene>
    <name evidence="1" type="ORF">ACFSPV_28415</name>
</gene>
<sequence length="410" mass="42614">MTGQNKALGPWPLGVDNRKADHALTQAQGNVVIDLLRSATNVDITDEGRLRRRGGFALALAGQNVHSLWSDGGPVGFCASGQRLLQLDEQLVATEIRADLIPGQPLSFCEAGGTYFYTGGGQLGMVRDGARLDFTPAPRVVPALDIVAGALPAGRYQLCFTHLGPGGESAATPIQEIVLAEPGGISISTIPAAETLLAYMTGPDGEVLGRVGRVDGTLDIVAPPALGARCQTVNLAPMPAGSIVRFSNGRLLVAAGNLLVYSEPFGLGLTNPSKNYIPFPAPITVVEPCGTGVFVAADKTYWIEGEITQASLVVRLPYGGVAGSGTRDPLSPETALWISDRGLVVGTADGTATAVQEPRLVLGGGAAGATLRREHEGMQHVVTAVRDPMGVTGACSSYFEAEIIRKGSRK</sequence>
<dbReference type="RefSeq" id="WP_380105473.1">
    <property type="nucleotide sequence ID" value="NZ_JBHSIH010000001.1"/>
</dbReference>
<evidence type="ECO:0000313" key="1">
    <source>
        <dbReference type="EMBL" id="MFD2322607.1"/>
    </source>
</evidence>
<protein>
    <recommendedName>
        <fullName evidence="3">Delta-60 repeat domain-containing protein</fullName>
    </recommendedName>
</protein>
<organism evidence="1 2">
    <name type="scientific">Delftia deserti</name>
    <dbReference type="NCBI Taxonomy" id="1651218"/>
    <lineage>
        <taxon>Bacteria</taxon>
        <taxon>Pseudomonadati</taxon>
        <taxon>Pseudomonadota</taxon>
        <taxon>Betaproteobacteria</taxon>
        <taxon>Burkholderiales</taxon>
        <taxon>Comamonadaceae</taxon>
        <taxon>Delftia</taxon>
    </lineage>
</organism>
<evidence type="ECO:0008006" key="3">
    <source>
        <dbReference type="Google" id="ProtNLM"/>
    </source>
</evidence>
<name>A0ABW5EWY9_9BURK</name>
<dbReference type="Proteomes" id="UP001597287">
    <property type="component" value="Unassembled WGS sequence"/>
</dbReference>